<dbReference type="KEGG" id="pbro:HOP40_13065"/>
<evidence type="ECO:0000256" key="1">
    <source>
        <dbReference type="SAM" id="SignalP"/>
    </source>
</evidence>
<dbReference type="InterPro" id="IPR007969">
    <property type="entry name" value="DUF732"/>
</dbReference>
<name>A0A6M6JJV2_9PSEU</name>
<keyword evidence="1" id="KW-0732">Signal</keyword>
<dbReference type="AlphaFoldDB" id="A0A6M6JJV2"/>
<keyword evidence="4" id="KW-1185">Reference proteome</keyword>
<organism evidence="3 4">
    <name type="scientific">Pseudonocardia broussonetiae</name>
    <dbReference type="NCBI Taxonomy" id="2736640"/>
    <lineage>
        <taxon>Bacteria</taxon>
        <taxon>Bacillati</taxon>
        <taxon>Actinomycetota</taxon>
        <taxon>Actinomycetes</taxon>
        <taxon>Pseudonocardiales</taxon>
        <taxon>Pseudonocardiaceae</taxon>
        <taxon>Pseudonocardia</taxon>
    </lineage>
</organism>
<reference evidence="3 4" key="1">
    <citation type="submission" date="2020-05" db="EMBL/GenBank/DDBJ databases">
        <authorList>
            <person name="Mo P."/>
        </authorList>
    </citation>
    <scope>NUCLEOTIDE SEQUENCE [LARGE SCALE GENOMIC DNA]</scope>
    <source>
        <strain evidence="3 4">Gen01</strain>
    </source>
</reference>
<evidence type="ECO:0000313" key="3">
    <source>
        <dbReference type="EMBL" id="QJY46631.1"/>
    </source>
</evidence>
<dbReference type="RefSeq" id="WP_172158167.1">
    <property type="nucleotide sequence ID" value="NZ_CP053564.1"/>
</dbReference>
<evidence type="ECO:0000313" key="4">
    <source>
        <dbReference type="Proteomes" id="UP000505377"/>
    </source>
</evidence>
<dbReference type="PROSITE" id="PS51257">
    <property type="entry name" value="PROKAR_LIPOPROTEIN"/>
    <property type="match status" value="1"/>
</dbReference>
<feature type="chain" id="PRO_5026952924" description="DUF732 domain-containing protein" evidence="1">
    <location>
        <begin position="21"/>
        <end position="132"/>
    </location>
</feature>
<protein>
    <recommendedName>
        <fullName evidence="2">DUF732 domain-containing protein</fullName>
    </recommendedName>
</protein>
<feature type="domain" description="DUF732" evidence="2">
    <location>
        <begin position="77"/>
        <end position="130"/>
    </location>
</feature>
<dbReference type="Pfam" id="PF05305">
    <property type="entry name" value="DUF732"/>
    <property type="match status" value="1"/>
</dbReference>
<accession>A0A6M6JJV2</accession>
<dbReference type="Proteomes" id="UP000505377">
    <property type="component" value="Chromosome"/>
</dbReference>
<evidence type="ECO:0000259" key="2">
    <source>
        <dbReference type="Pfam" id="PF05305"/>
    </source>
</evidence>
<feature type="signal peptide" evidence="1">
    <location>
        <begin position="1"/>
        <end position="20"/>
    </location>
</feature>
<sequence>MRLAVAVALLVLAGCSAAPAPDPGPGPRVLMESQVRVFTDRVIAQVLASDPDPTTKLLASRPDLAGGGVYSGTTTYRDYVEEEGRAVCSHMIAGVKPNQAYAQAFPNAPRITPQSDEQQMVQLAAELLCPTT</sequence>
<gene>
    <name evidence="3" type="ORF">HOP40_13065</name>
</gene>
<dbReference type="EMBL" id="CP053564">
    <property type="protein sequence ID" value="QJY46631.1"/>
    <property type="molecule type" value="Genomic_DNA"/>
</dbReference>
<proteinExistence type="predicted"/>